<dbReference type="Proteomes" id="UP000251197">
    <property type="component" value="Unassembled WGS sequence"/>
</dbReference>
<dbReference type="EMBL" id="UAVU01000009">
    <property type="protein sequence ID" value="SQC91970.1"/>
    <property type="molecule type" value="Genomic_DNA"/>
</dbReference>
<reference evidence="1 2" key="1">
    <citation type="submission" date="2018-06" db="EMBL/GenBank/DDBJ databases">
        <authorList>
            <consortium name="Pathogen Informatics"/>
            <person name="Doyle S."/>
        </authorList>
    </citation>
    <scope>NUCLEOTIDE SEQUENCE [LARGE SCALE GENOMIC DNA]</scope>
    <source>
        <strain evidence="1 2">NCTC12120</strain>
    </source>
</reference>
<dbReference type="AlphaFoldDB" id="A0A2X3KWN1"/>
<name>A0A2X3KWN1_9ENTR</name>
<protein>
    <submittedName>
        <fullName evidence="1">Uncharacterized protein</fullName>
    </submittedName>
</protein>
<accession>A0A2X3KWN1</accession>
<sequence>MTTVRLFRGEGYNYQWHVYDKPNYGNAGPLALGQHVII</sequence>
<gene>
    <name evidence="1" type="ORF">NCTC12120_05152</name>
</gene>
<proteinExistence type="predicted"/>
<organism evidence="1 2">
    <name type="scientific">Cedecea neteri</name>
    <dbReference type="NCBI Taxonomy" id="158822"/>
    <lineage>
        <taxon>Bacteria</taxon>
        <taxon>Pseudomonadati</taxon>
        <taxon>Pseudomonadota</taxon>
        <taxon>Gammaproteobacteria</taxon>
        <taxon>Enterobacterales</taxon>
        <taxon>Enterobacteriaceae</taxon>
        <taxon>Cedecea</taxon>
    </lineage>
</organism>
<evidence type="ECO:0000313" key="2">
    <source>
        <dbReference type="Proteomes" id="UP000251197"/>
    </source>
</evidence>
<evidence type="ECO:0000313" key="1">
    <source>
        <dbReference type="EMBL" id="SQC91970.1"/>
    </source>
</evidence>